<dbReference type="Proteomes" id="UP001500973">
    <property type="component" value="Unassembled WGS sequence"/>
</dbReference>
<organism evidence="1 2">
    <name type="scientific">Streptomyces thermospinosisporus</name>
    <dbReference type="NCBI Taxonomy" id="161482"/>
    <lineage>
        <taxon>Bacteria</taxon>
        <taxon>Bacillati</taxon>
        <taxon>Actinomycetota</taxon>
        <taxon>Actinomycetes</taxon>
        <taxon>Kitasatosporales</taxon>
        <taxon>Streptomycetaceae</taxon>
        <taxon>Streptomyces</taxon>
    </lineage>
</organism>
<protein>
    <recommendedName>
        <fullName evidence="3">Transposase</fullName>
    </recommendedName>
</protein>
<gene>
    <name evidence="1" type="ORF">GCM10009601_39380</name>
</gene>
<sequence length="79" mass="8793">MAEAAHKRLENLPPAQKLRLLELLDTTATVTKEPPKGRQGTPCALGAWFRKRGRLVPELDDADWAVCIVKTARRVGWCA</sequence>
<accession>A0ABP4JSS7</accession>
<reference evidence="2" key="1">
    <citation type="journal article" date="2019" name="Int. J. Syst. Evol. Microbiol.">
        <title>The Global Catalogue of Microorganisms (GCM) 10K type strain sequencing project: providing services to taxonomists for standard genome sequencing and annotation.</title>
        <authorList>
            <consortium name="The Broad Institute Genomics Platform"/>
            <consortium name="The Broad Institute Genome Sequencing Center for Infectious Disease"/>
            <person name="Wu L."/>
            <person name="Ma J."/>
        </authorList>
    </citation>
    <scope>NUCLEOTIDE SEQUENCE [LARGE SCALE GENOMIC DNA]</scope>
    <source>
        <strain evidence="2">JCM 11756</strain>
    </source>
</reference>
<evidence type="ECO:0000313" key="2">
    <source>
        <dbReference type="Proteomes" id="UP001500973"/>
    </source>
</evidence>
<keyword evidence="2" id="KW-1185">Reference proteome</keyword>
<comment type="caution">
    <text evidence="1">The sequence shown here is derived from an EMBL/GenBank/DDBJ whole genome shotgun (WGS) entry which is preliminary data.</text>
</comment>
<proteinExistence type="predicted"/>
<name>A0ABP4JSS7_9ACTN</name>
<evidence type="ECO:0000313" key="1">
    <source>
        <dbReference type="EMBL" id="GAA1427687.1"/>
    </source>
</evidence>
<evidence type="ECO:0008006" key="3">
    <source>
        <dbReference type="Google" id="ProtNLM"/>
    </source>
</evidence>
<dbReference type="EMBL" id="BAAAIZ010000059">
    <property type="protein sequence ID" value="GAA1427687.1"/>
    <property type="molecule type" value="Genomic_DNA"/>
</dbReference>